<evidence type="ECO:0000313" key="4">
    <source>
        <dbReference type="Proteomes" id="UP000193719"/>
    </source>
</evidence>
<gene>
    <name evidence="3" type="ORF">BCR36DRAFT_340088</name>
</gene>
<evidence type="ECO:0000313" key="3">
    <source>
        <dbReference type="EMBL" id="ORX39461.1"/>
    </source>
</evidence>
<name>A0A1Y1UN29_9FUNG</name>
<comment type="caution">
    <text evidence="3">The sequence shown here is derived from an EMBL/GenBank/DDBJ whole genome shotgun (WGS) entry which is preliminary data.</text>
</comment>
<feature type="transmembrane region" description="Helical" evidence="1">
    <location>
        <begin position="55"/>
        <end position="76"/>
    </location>
</feature>
<dbReference type="InterPro" id="IPR012867">
    <property type="entry name" value="DUF1648"/>
</dbReference>
<keyword evidence="1" id="KW-1133">Transmembrane helix</keyword>
<reference evidence="3 4" key="2">
    <citation type="submission" date="2016-08" db="EMBL/GenBank/DDBJ databases">
        <title>Pervasive Adenine N6-methylation of Active Genes in Fungi.</title>
        <authorList>
            <consortium name="DOE Joint Genome Institute"/>
            <person name="Mondo S.J."/>
            <person name="Dannebaum R.O."/>
            <person name="Kuo R.C."/>
            <person name="Labutti K."/>
            <person name="Haridas S."/>
            <person name="Kuo A."/>
            <person name="Salamov A."/>
            <person name="Ahrendt S.R."/>
            <person name="Lipzen A."/>
            <person name="Sullivan W."/>
            <person name="Andreopoulos W.B."/>
            <person name="Clum A."/>
            <person name="Lindquist E."/>
            <person name="Daum C."/>
            <person name="Ramamoorthy G.K."/>
            <person name="Gryganskyi A."/>
            <person name="Culley D."/>
            <person name="Magnuson J.K."/>
            <person name="James T.Y."/>
            <person name="O'Malley M.A."/>
            <person name="Stajich J.E."/>
            <person name="Spatafora J.W."/>
            <person name="Visel A."/>
            <person name="Grigoriev I.V."/>
        </authorList>
    </citation>
    <scope>NUCLEOTIDE SEQUENCE [LARGE SCALE GENOMIC DNA]</scope>
    <source>
        <strain evidence="4">finn</strain>
    </source>
</reference>
<feature type="domain" description="DUF1648" evidence="2">
    <location>
        <begin position="18"/>
        <end position="62"/>
    </location>
</feature>
<accession>A0A1Y1UN29</accession>
<proteinExistence type="predicted"/>
<evidence type="ECO:0000256" key="1">
    <source>
        <dbReference type="SAM" id="Phobius"/>
    </source>
</evidence>
<dbReference type="EMBL" id="MCFH01000114">
    <property type="protein sequence ID" value="ORX39461.1"/>
    <property type="molecule type" value="Genomic_DNA"/>
</dbReference>
<dbReference type="AlphaFoldDB" id="A0A1Y1UN29"/>
<evidence type="ECO:0000259" key="2">
    <source>
        <dbReference type="Pfam" id="PF07853"/>
    </source>
</evidence>
<keyword evidence="1" id="KW-0812">Transmembrane</keyword>
<dbReference type="OrthoDB" id="2157312at2759"/>
<feature type="transmembrane region" description="Helical" evidence="1">
    <location>
        <begin position="135"/>
        <end position="156"/>
    </location>
</feature>
<dbReference type="Proteomes" id="UP000193719">
    <property type="component" value="Unassembled WGS sequence"/>
</dbReference>
<organism evidence="3 4">
    <name type="scientific">Piromyces finnis</name>
    <dbReference type="NCBI Taxonomy" id="1754191"/>
    <lineage>
        <taxon>Eukaryota</taxon>
        <taxon>Fungi</taxon>
        <taxon>Fungi incertae sedis</taxon>
        <taxon>Chytridiomycota</taxon>
        <taxon>Chytridiomycota incertae sedis</taxon>
        <taxon>Neocallimastigomycetes</taxon>
        <taxon>Neocallimastigales</taxon>
        <taxon>Neocallimastigaceae</taxon>
        <taxon>Piromyces</taxon>
    </lineage>
</organism>
<feature type="transmembrane region" description="Helical" evidence="1">
    <location>
        <begin position="105"/>
        <end position="123"/>
    </location>
</feature>
<feature type="transmembrane region" description="Helical" evidence="1">
    <location>
        <begin position="7"/>
        <end position="26"/>
    </location>
</feature>
<protein>
    <recommendedName>
        <fullName evidence="2">DUF1648 domain-containing protein</fullName>
    </recommendedName>
</protein>
<sequence length="165" mass="19114">MGNLRYYHYFIILINILILGYMYIIVGIKYNSLPDEIPSHFNFKGEVDSYSGKNIVFLLPIVSTILSLLFIGICFIPERTWKINIGVERIELPPELRRSVIHISINYFLITLIYINGFLSYILTCMINSMNILQILSLTFIFGIIIILMVYLVLLFKKIGPLLSQ</sequence>
<keyword evidence="1" id="KW-0472">Membrane</keyword>
<dbReference type="Pfam" id="PF07853">
    <property type="entry name" value="DUF1648"/>
    <property type="match status" value="1"/>
</dbReference>
<keyword evidence="4" id="KW-1185">Reference proteome</keyword>
<reference evidence="3 4" key="1">
    <citation type="submission" date="2016-08" db="EMBL/GenBank/DDBJ databases">
        <title>Genomes of anaerobic fungi encode conserved fungal cellulosomes for biomass hydrolysis.</title>
        <authorList>
            <consortium name="DOE Joint Genome Institute"/>
            <person name="Haitjema C.H."/>
            <person name="Gilmore S.P."/>
            <person name="Henske J.K."/>
            <person name="Solomon K.V."/>
            <person name="De Groot R."/>
            <person name="Kuo A."/>
            <person name="Mondo S.J."/>
            <person name="Salamov A.A."/>
            <person name="Labutti K."/>
            <person name="Zhao Z."/>
            <person name="Chiniquy J."/>
            <person name="Barry K."/>
            <person name="Brewer H.M."/>
            <person name="Purvine S.O."/>
            <person name="Wright A.T."/>
            <person name="Boxma B."/>
            <person name="Van Alen T."/>
            <person name="Hackstein J.H."/>
            <person name="Baker S.E."/>
            <person name="Grigoriev I.V."/>
            <person name="O'Malley M.A."/>
        </authorList>
    </citation>
    <scope>NUCLEOTIDE SEQUENCE [LARGE SCALE GENOMIC DNA]</scope>
    <source>
        <strain evidence="4">finn</strain>
    </source>
</reference>